<evidence type="ECO:0000313" key="1">
    <source>
        <dbReference type="EMBL" id="ACJ83628.1"/>
    </source>
</evidence>
<feature type="non-terminal residue" evidence="1">
    <location>
        <position position="31"/>
    </location>
</feature>
<feature type="non-terminal residue" evidence="1">
    <location>
        <position position="1"/>
    </location>
</feature>
<name>B7FG18_MEDTR</name>
<protein>
    <submittedName>
        <fullName evidence="1">Uncharacterized protein</fullName>
    </submittedName>
</protein>
<organism evidence="1">
    <name type="scientific">Medicago truncatula</name>
    <name type="common">Barrel medic</name>
    <name type="synonym">Medicago tribuloides</name>
    <dbReference type="NCBI Taxonomy" id="3880"/>
    <lineage>
        <taxon>Eukaryota</taxon>
        <taxon>Viridiplantae</taxon>
        <taxon>Streptophyta</taxon>
        <taxon>Embryophyta</taxon>
        <taxon>Tracheophyta</taxon>
        <taxon>Spermatophyta</taxon>
        <taxon>Magnoliopsida</taxon>
        <taxon>eudicotyledons</taxon>
        <taxon>Gunneridae</taxon>
        <taxon>Pentapetalae</taxon>
        <taxon>rosids</taxon>
        <taxon>fabids</taxon>
        <taxon>Fabales</taxon>
        <taxon>Fabaceae</taxon>
        <taxon>Papilionoideae</taxon>
        <taxon>50 kb inversion clade</taxon>
        <taxon>NPAAA clade</taxon>
        <taxon>Hologalegina</taxon>
        <taxon>IRL clade</taxon>
        <taxon>Trifolieae</taxon>
        <taxon>Medicago</taxon>
    </lineage>
</organism>
<reference evidence="1" key="1">
    <citation type="submission" date="2008-12" db="EMBL/GenBank/DDBJ databases">
        <title>Medicago truncatula full length cdna cloning project.</title>
        <authorList>
            <person name="Moskal W."/>
            <person name="Chan A."/>
            <person name="Cheung F."/>
            <person name="Xiao Y."/>
            <person name="Town C.D."/>
        </authorList>
    </citation>
    <scope>NUCLEOTIDE SEQUENCE</scope>
</reference>
<proteinExistence type="evidence at transcript level"/>
<accession>B7FG18</accession>
<dbReference type="AlphaFoldDB" id="B7FG18"/>
<sequence>QYNLCFSVCEKLFSRQQCDHLLSPSHGYSPE</sequence>
<dbReference type="EMBL" id="BT050961">
    <property type="protein sequence ID" value="ACJ83628.1"/>
    <property type="molecule type" value="mRNA"/>
</dbReference>